<dbReference type="Pfam" id="PF00440">
    <property type="entry name" value="TetR_N"/>
    <property type="match status" value="1"/>
</dbReference>
<comment type="caution">
    <text evidence="4">The sequence shown here is derived from an EMBL/GenBank/DDBJ whole genome shotgun (WGS) entry which is preliminary data.</text>
</comment>
<dbReference type="Gene3D" id="1.10.357.10">
    <property type="entry name" value="Tetracycline Repressor, domain 2"/>
    <property type="match status" value="1"/>
</dbReference>
<dbReference type="SUPFAM" id="SSF46689">
    <property type="entry name" value="Homeodomain-like"/>
    <property type="match status" value="1"/>
</dbReference>
<gene>
    <name evidence="4" type="ORF">H9648_07445</name>
</gene>
<dbReference type="SUPFAM" id="SSF48498">
    <property type="entry name" value="Tetracyclin repressor-like, C-terminal domain"/>
    <property type="match status" value="1"/>
</dbReference>
<dbReference type="InterPro" id="IPR009057">
    <property type="entry name" value="Homeodomain-like_sf"/>
</dbReference>
<sequence length="195" mass="22651">MTYDQLKQTALIQFAQLGFEGASLSVIANEVGIKKQSIYTHFKSKDDLYIQTFHDATDYEIDFVKQFIEDQGSLKLREVLSKFLTEYLERFEKNNNMKFFMRTSFYPPVKHEEVIKMGSNKFVDRLESLFTALFEQNSDLLKANITPETAALAFLTMLDGLLVELIYGIPERLQKRSKQSWSVFWRGISNESGEL</sequence>
<proteinExistence type="predicted"/>
<dbReference type="InterPro" id="IPR001647">
    <property type="entry name" value="HTH_TetR"/>
</dbReference>
<organism evidence="4 5">
    <name type="scientific">Fictibacillus norfolkensis</name>
    <dbReference type="NCBI Taxonomy" id="2762233"/>
    <lineage>
        <taxon>Bacteria</taxon>
        <taxon>Bacillati</taxon>
        <taxon>Bacillota</taxon>
        <taxon>Bacilli</taxon>
        <taxon>Bacillales</taxon>
        <taxon>Fictibacillaceae</taxon>
        <taxon>Fictibacillus</taxon>
    </lineage>
</organism>
<feature type="DNA-binding region" description="H-T-H motif" evidence="2">
    <location>
        <begin position="23"/>
        <end position="42"/>
    </location>
</feature>
<dbReference type="InterPro" id="IPR036271">
    <property type="entry name" value="Tet_transcr_reg_TetR-rel_C_sf"/>
</dbReference>
<reference evidence="4 5" key="1">
    <citation type="submission" date="2020-08" db="EMBL/GenBank/DDBJ databases">
        <title>A Genomic Blueprint of the Chicken Gut Microbiome.</title>
        <authorList>
            <person name="Gilroy R."/>
            <person name="Ravi A."/>
            <person name="Getino M."/>
            <person name="Pursley I."/>
            <person name="Horton D.L."/>
            <person name="Alikhan N.-F."/>
            <person name="Baker D."/>
            <person name="Gharbi K."/>
            <person name="Hall N."/>
            <person name="Watson M."/>
            <person name="Adriaenssens E.M."/>
            <person name="Foster-Nyarko E."/>
            <person name="Jarju S."/>
            <person name="Secka A."/>
            <person name="Antonio M."/>
            <person name="Oren A."/>
            <person name="Chaudhuri R."/>
            <person name="La Ragione R.M."/>
            <person name="Hildebrand F."/>
            <person name="Pallen M.J."/>
        </authorList>
    </citation>
    <scope>NUCLEOTIDE SEQUENCE [LARGE SCALE GENOMIC DNA]</scope>
    <source>
        <strain evidence="4 5">Sa2CUA10</strain>
    </source>
</reference>
<dbReference type="PROSITE" id="PS50977">
    <property type="entry name" value="HTH_TETR_2"/>
    <property type="match status" value="1"/>
</dbReference>
<evidence type="ECO:0000313" key="4">
    <source>
        <dbReference type="EMBL" id="MBD7963890.1"/>
    </source>
</evidence>
<dbReference type="PANTHER" id="PTHR43479:SF11">
    <property type="entry name" value="ACREF_ENVCD OPERON REPRESSOR-RELATED"/>
    <property type="match status" value="1"/>
</dbReference>
<dbReference type="Gene3D" id="1.10.10.60">
    <property type="entry name" value="Homeodomain-like"/>
    <property type="match status" value="1"/>
</dbReference>
<keyword evidence="1 2" id="KW-0238">DNA-binding</keyword>
<dbReference type="InterPro" id="IPR050624">
    <property type="entry name" value="HTH-type_Tx_Regulator"/>
</dbReference>
<dbReference type="EMBL" id="JACSQM010000003">
    <property type="protein sequence ID" value="MBD7963890.1"/>
    <property type="molecule type" value="Genomic_DNA"/>
</dbReference>
<evidence type="ECO:0000313" key="5">
    <source>
        <dbReference type="Proteomes" id="UP000603641"/>
    </source>
</evidence>
<evidence type="ECO:0000256" key="2">
    <source>
        <dbReference type="PROSITE-ProRule" id="PRU00335"/>
    </source>
</evidence>
<feature type="domain" description="HTH tetR-type" evidence="3">
    <location>
        <begin position="1"/>
        <end position="60"/>
    </location>
</feature>
<dbReference type="PRINTS" id="PR00455">
    <property type="entry name" value="HTHTETR"/>
</dbReference>
<evidence type="ECO:0000256" key="1">
    <source>
        <dbReference type="ARBA" id="ARBA00023125"/>
    </source>
</evidence>
<dbReference type="RefSeq" id="WP_191753291.1">
    <property type="nucleotide sequence ID" value="NZ_JACSQM010000003.1"/>
</dbReference>
<keyword evidence="5" id="KW-1185">Reference proteome</keyword>
<accession>A0ABR8SK80</accession>
<evidence type="ECO:0000259" key="3">
    <source>
        <dbReference type="PROSITE" id="PS50977"/>
    </source>
</evidence>
<protein>
    <submittedName>
        <fullName evidence="4">TetR/AcrR family transcriptional regulator</fullName>
    </submittedName>
</protein>
<dbReference type="Proteomes" id="UP000603641">
    <property type="component" value="Unassembled WGS sequence"/>
</dbReference>
<name>A0ABR8SK80_9BACL</name>
<dbReference type="PANTHER" id="PTHR43479">
    <property type="entry name" value="ACREF/ENVCD OPERON REPRESSOR-RELATED"/>
    <property type="match status" value="1"/>
</dbReference>